<dbReference type="PANTHER" id="PTHR30298:SF0">
    <property type="entry name" value="PROTEIN YBFL-RELATED"/>
    <property type="match status" value="1"/>
</dbReference>
<keyword evidence="1" id="KW-1133">Transmembrane helix</keyword>
<keyword evidence="1" id="KW-0812">Transmembrane</keyword>
<dbReference type="InterPro" id="IPR051698">
    <property type="entry name" value="Transposase_11-like"/>
</dbReference>
<dbReference type="InterPro" id="IPR032806">
    <property type="entry name" value="YbfD_N"/>
</dbReference>
<evidence type="ECO:0000256" key="1">
    <source>
        <dbReference type="SAM" id="Phobius"/>
    </source>
</evidence>
<reference evidence="3 4" key="1">
    <citation type="submission" date="2023-12" db="EMBL/GenBank/DDBJ databases">
        <title>Novel species of the genus Arcicella isolated from rivers.</title>
        <authorList>
            <person name="Lu H."/>
        </authorList>
    </citation>
    <scope>NUCLEOTIDE SEQUENCE [LARGE SCALE GENOMIC DNA]</scope>
    <source>
        <strain evidence="3 4">KCTC 23307</strain>
    </source>
</reference>
<dbReference type="EMBL" id="JAYFUM010000042">
    <property type="protein sequence ID" value="MEA5141945.1"/>
    <property type="molecule type" value="Genomic_DNA"/>
</dbReference>
<accession>A0ABU5QGF4</accession>
<evidence type="ECO:0000313" key="3">
    <source>
        <dbReference type="EMBL" id="MEA5141945.1"/>
    </source>
</evidence>
<evidence type="ECO:0000313" key="4">
    <source>
        <dbReference type="Proteomes" id="UP001302949"/>
    </source>
</evidence>
<dbReference type="Proteomes" id="UP001302949">
    <property type="component" value="Unassembled WGS sequence"/>
</dbReference>
<dbReference type="Pfam" id="PF13808">
    <property type="entry name" value="DDE_Tnp_1_assoc"/>
    <property type="match status" value="1"/>
</dbReference>
<protein>
    <submittedName>
        <fullName evidence="3">ISAs1 family transposase</fullName>
    </submittedName>
</protein>
<evidence type="ECO:0000259" key="2">
    <source>
        <dbReference type="Pfam" id="PF13808"/>
    </source>
</evidence>
<dbReference type="InterPro" id="IPR047647">
    <property type="entry name" value="ISAs1_transpos"/>
</dbReference>
<gene>
    <name evidence="3" type="ORF">VB248_22530</name>
</gene>
<organism evidence="3 4">
    <name type="scientific">Arcicella rigui</name>
    <dbReference type="NCBI Taxonomy" id="797020"/>
    <lineage>
        <taxon>Bacteria</taxon>
        <taxon>Pseudomonadati</taxon>
        <taxon>Bacteroidota</taxon>
        <taxon>Cytophagia</taxon>
        <taxon>Cytophagales</taxon>
        <taxon>Flectobacillaceae</taxon>
        <taxon>Arcicella</taxon>
    </lineage>
</organism>
<sequence length="179" mass="20513">MEINDFFKSLSDPRRGQGQRYPFESMLWIIFLGISCGYIGYRSIHKFAKANEAYFTELFGLKHGVPSHVTLRQLLLALDKDLVKQRFNEWCSHQELSSLDWVSADGKSLKSTLSDYTESYQDFCSIVSIYVQKTGLTHSIADFRNKKISEAEIVRSLLPSLQDKGVILTLDALHTQKKQ</sequence>
<name>A0ABU5QGF4_9BACT</name>
<feature type="domain" description="H repeat-associated protein N-terminal" evidence="2">
    <location>
        <begin position="5"/>
        <end position="90"/>
    </location>
</feature>
<dbReference type="PANTHER" id="PTHR30298">
    <property type="entry name" value="H REPEAT-ASSOCIATED PREDICTED TRANSPOSASE"/>
    <property type="match status" value="1"/>
</dbReference>
<keyword evidence="4" id="KW-1185">Reference proteome</keyword>
<feature type="transmembrane region" description="Helical" evidence="1">
    <location>
        <begin position="21"/>
        <end position="41"/>
    </location>
</feature>
<proteinExistence type="predicted"/>
<comment type="caution">
    <text evidence="3">The sequence shown here is derived from an EMBL/GenBank/DDBJ whole genome shotgun (WGS) entry which is preliminary data.</text>
</comment>
<dbReference type="NCBIfam" id="NF033564">
    <property type="entry name" value="transpos_ISAs1"/>
    <property type="match status" value="1"/>
</dbReference>
<keyword evidence="1" id="KW-0472">Membrane</keyword>